<feature type="transmembrane region" description="Helical" evidence="1">
    <location>
        <begin position="21"/>
        <end position="43"/>
    </location>
</feature>
<dbReference type="PANTHER" id="PTHR34980:SF2">
    <property type="entry name" value="INNER MEMBRANE PROTEIN YHAH-RELATED"/>
    <property type="match status" value="1"/>
</dbReference>
<gene>
    <name evidence="2" type="ORF">AAEO60_02670</name>
</gene>
<evidence type="ECO:0000313" key="3">
    <source>
        <dbReference type="Proteomes" id="UP001497045"/>
    </source>
</evidence>
<dbReference type="InterPro" id="IPR008523">
    <property type="entry name" value="DUF805"/>
</dbReference>
<organism evidence="2 3">
    <name type="scientific">Aurantiacibacter gilvus</name>
    <dbReference type="NCBI Taxonomy" id="3139141"/>
    <lineage>
        <taxon>Bacteria</taxon>
        <taxon>Pseudomonadati</taxon>
        <taxon>Pseudomonadota</taxon>
        <taxon>Alphaproteobacteria</taxon>
        <taxon>Sphingomonadales</taxon>
        <taxon>Erythrobacteraceae</taxon>
        <taxon>Aurantiacibacter</taxon>
    </lineage>
</organism>
<evidence type="ECO:0000313" key="2">
    <source>
        <dbReference type="EMBL" id="MEL1249568.1"/>
    </source>
</evidence>
<feature type="transmembrane region" description="Helical" evidence="1">
    <location>
        <begin position="86"/>
        <end position="108"/>
    </location>
</feature>
<name>A0ABU9IAX4_9SPHN</name>
<protein>
    <submittedName>
        <fullName evidence="2">DUF805 domain-containing protein</fullName>
    </submittedName>
</protein>
<keyword evidence="3" id="KW-1185">Reference proteome</keyword>
<dbReference type="Proteomes" id="UP001497045">
    <property type="component" value="Unassembled WGS sequence"/>
</dbReference>
<proteinExistence type="predicted"/>
<accession>A0ABU9IAX4</accession>
<evidence type="ECO:0000256" key="1">
    <source>
        <dbReference type="SAM" id="Phobius"/>
    </source>
</evidence>
<reference evidence="2 3" key="1">
    <citation type="submission" date="2024-04" db="EMBL/GenBank/DDBJ databases">
        <title>Aurantiacibacter sp. DGU6 16S ribosomal RNA gene Genome sequencing and assembly.</title>
        <authorList>
            <person name="Park S."/>
        </authorList>
    </citation>
    <scope>NUCLEOTIDE SEQUENCE [LARGE SCALE GENOMIC DNA]</scope>
    <source>
        <strain evidence="2 3">DGU6</strain>
    </source>
</reference>
<dbReference type="EMBL" id="JBBYHV010000001">
    <property type="protein sequence ID" value="MEL1249568.1"/>
    <property type="molecule type" value="Genomic_DNA"/>
</dbReference>
<keyword evidence="1" id="KW-0812">Transmembrane</keyword>
<keyword evidence="1" id="KW-0472">Membrane</keyword>
<keyword evidence="1" id="KW-1133">Transmembrane helix</keyword>
<dbReference type="Pfam" id="PF05656">
    <property type="entry name" value="DUF805"/>
    <property type="match status" value="1"/>
</dbReference>
<dbReference type="RefSeq" id="WP_341672103.1">
    <property type="nucleotide sequence ID" value="NZ_JBBYHV010000001.1"/>
</dbReference>
<feature type="transmembrane region" description="Helical" evidence="1">
    <location>
        <begin position="55"/>
        <end position="74"/>
    </location>
</feature>
<dbReference type="PANTHER" id="PTHR34980">
    <property type="entry name" value="INNER MEMBRANE PROTEIN-RELATED-RELATED"/>
    <property type="match status" value="1"/>
</dbReference>
<sequence length="144" mass="17020">MDWMFVPIRRYADFKGRSRRTEYWSFMLFQLAVYALVVTPEFIGEPAADGELKLSTQILLGAAMLFFALPTLAVQVRRMHDRGRSGWWLLITFWPYIGIFWLFVYMLWPGTKGPNDYGPDPRVRPGTRDDEAIARARYDQHFRY</sequence>
<comment type="caution">
    <text evidence="2">The sequence shown here is derived from an EMBL/GenBank/DDBJ whole genome shotgun (WGS) entry which is preliminary data.</text>
</comment>